<dbReference type="Proteomes" id="UP000237682">
    <property type="component" value="Unassembled WGS sequence"/>
</dbReference>
<dbReference type="Pfam" id="PF03713">
    <property type="entry name" value="DUF305"/>
    <property type="match status" value="1"/>
</dbReference>
<sequence length="165" mass="18819">MKEHDRHSEPHQDMQTRHYFMFAVNMVLSLIIMYFAMFSMIDGWSDFYNNLNTAYMALTMVAPMGIIMLATMGGMYRNGRLNVALYLGLAVLLIASFAGTRRQALIDDHQFIASMIPHHSGAILMCREAKLRDRELVDLCGRIAQGQRREIEQMKAIQARLNSSG</sequence>
<gene>
    <name evidence="3" type="ORF">C5L14_29445</name>
</gene>
<comment type="caution">
    <text evidence="3">The sequence shown here is derived from an EMBL/GenBank/DDBJ whole genome shotgun (WGS) entry which is preliminary data.</text>
</comment>
<keyword evidence="4" id="KW-1185">Reference proteome</keyword>
<evidence type="ECO:0000256" key="1">
    <source>
        <dbReference type="SAM" id="Phobius"/>
    </source>
</evidence>
<evidence type="ECO:0000259" key="2">
    <source>
        <dbReference type="Pfam" id="PF03713"/>
    </source>
</evidence>
<accession>A0A2S9Q3X2</accession>
<dbReference type="RefSeq" id="WP_105865626.1">
    <property type="nucleotide sequence ID" value="NZ_PUEJ01000017.1"/>
</dbReference>
<organism evidence="3 4">
    <name type="scientific">Labrys okinawensis</name>
    <dbReference type="NCBI Taxonomy" id="346911"/>
    <lineage>
        <taxon>Bacteria</taxon>
        <taxon>Pseudomonadati</taxon>
        <taxon>Pseudomonadota</taxon>
        <taxon>Alphaproteobacteria</taxon>
        <taxon>Hyphomicrobiales</taxon>
        <taxon>Xanthobacteraceae</taxon>
        <taxon>Labrys</taxon>
    </lineage>
</organism>
<feature type="transmembrane region" description="Helical" evidence="1">
    <location>
        <begin position="83"/>
        <end position="100"/>
    </location>
</feature>
<proteinExistence type="predicted"/>
<name>A0A2S9Q3X2_9HYPH</name>
<evidence type="ECO:0000313" key="3">
    <source>
        <dbReference type="EMBL" id="PRH83990.1"/>
    </source>
</evidence>
<dbReference type="EMBL" id="PUEJ01000017">
    <property type="protein sequence ID" value="PRH83990.1"/>
    <property type="molecule type" value="Genomic_DNA"/>
</dbReference>
<dbReference type="InterPro" id="IPR012347">
    <property type="entry name" value="Ferritin-like"/>
</dbReference>
<dbReference type="OrthoDB" id="517560at2"/>
<dbReference type="InterPro" id="IPR005183">
    <property type="entry name" value="DUF305_CopM-like"/>
</dbReference>
<reference evidence="3 4" key="1">
    <citation type="submission" date="2018-02" db="EMBL/GenBank/DDBJ databases">
        <title>Whole genome sequencing of endophytic bacterium.</title>
        <authorList>
            <person name="Eedara R."/>
            <person name="Podile A.R."/>
        </authorList>
    </citation>
    <scope>NUCLEOTIDE SEQUENCE [LARGE SCALE GENOMIC DNA]</scope>
    <source>
        <strain evidence="3 4">RP1T</strain>
    </source>
</reference>
<feature type="transmembrane region" description="Helical" evidence="1">
    <location>
        <begin position="20"/>
        <end position="41"/>
    </location>
</feature>
<keyword evidence="1" id="KW-1133">Transmembrane helix</keyword>
<feature type="domain" description="DUF305" evidence="2">
    <location>
        <begin position="108"/>
        <end position="157"/>
    </location>
</feature>
<evidence type="ECO:0000313" key="4">
    <source>
        <dbReference type="Proteomes" id="UP000237682"/>
    </source>
</evidence>
<dbReference type="Gene3D" id="1.20.1260.10">
    <property type="match status" value="1"/>
</dbReference>
<keyword evidence="1" id="KW-0812">Transmembrane</keyword>
<feature type="transmembrane region" description="Helical" evidence="1">
    <location>
        <begin position="53"/>
        <end position="71"/>
    </location>
</feature>
<protein>
    <submittedName>
        <fullName evidence="3">DUF305 domain-containing protein</fullName>
    </submittedName>
</protein>
<dbReference type="AlphaFoldDB" id="A0A2S9Q3X2"/>
<keyword evidence="1" id="KW-0472">Membrane</keyword>